<proteinExistence type="predicted"/>
<dbReference type="EMBL" id="ASPP01049896">
    <property type="protein sequence ID" value="ETN97381.1"/>
    <property type="molecule type" value="Genomic_DNA"/>
</dbReference>
<name>X6L8L9_RETFI</name>
<evidence type="ECO:0000313" key="2">
    <source>
        <dbReference type="Proteomes" id="UP000023152"/>
    </source>
</evidence>
<protein>
    <submittedName>
        <fullName evidence="1">Uncharacterized protein</fullName>
    </submittedName>
</protein>
<sequence>MSKANIFSLFWPNMTTKWWTCKVPTIKSLDVLLLVILNWLKWLHFAIFNVSKLLLATKEGFWRITKQMHVSSSTTKCDTLHTQITQLSFIKELFVPIFFFHYHLEIQFLYCCNCLELNTFLIKFCANIIYNFNDQSYIHFDQIHKYEYLQKIFIDFLLIVLSYLFFTKNCSSFVLHFVNKKYYKF</sequence>
<evidence type="ECO:0000313" key="1">
    <source>
        <dbReference type="EMBL" id="ETN97381.1"/>
    </source>
</evidence>
<dbReference type="Proteomes" id="UP000023152">
    <property type="component" value="Unassembled WGS sequence"/>
</dbReference>
<keyword evidence="2" id="KW-1185">Reference proteome</keyword>
<reference evidence="1 2" key="1">
    <citation type="journal article" date="2013" name="Curr. Biol.">
        <title>The Genome of the Foraminiferan Reticulomyxa filosa.</title>
        <authorList>
            <person name="Glockner G."/>
            <person name="Hulsmann N."/>
            <person name="Schleicher M."/>
            <person name="Noegel A.A."/>
            <person name="Eichinger L."/>
            <person name="Gallinger C."/>
            <person name="Pawlowski J."/>
            <person name="Sierra R."/>
            <person name="Euteneuer U."/>
            <person name="Pillet L."/>
            <person name="Moustafa A."/>
            <person name="Platzer M."/>
            <person name="Groth M."/>
            <person name="Szafranski K."/>
            <person name="Schliwa M."/>
        </authorList>
    </citation>
    <scope>NUCLEOTIDE SEQUENCE [LARGE SCALE GENOMIC DNA]</scope>
</reference>
<accession>X6L8L9</accession>
<comment type="caution">
    <text evidence="1">The sequence shown here is derived from an EMBL/GenBank/DDBJ whole genome shotgun (WGS) entry which is preliminary data.</text>
</comment>
<organism evidence="1 2">
    <name type="scientific">Reticulomyxa filosa</name>
    <dbReference type="NCBI Taxonomy" id="46433"/>
    <lineage>
        <taxon>Eukaryota</taxon>
        <taxon>Sar</taxon>
        <taxon>Rhizaria</taxon>
        <taxon>Retaria</taxon>
        <taxon>Foraminifera</taxon>
        <taxon>Monothalamids</taxon>
        <taxon>Reticulomyxidae</taxon>
        <taxon>Reticulomyxa</taxon>
    </lineage>
</organism>
<dbReference type="AlphaFoldDB" id="X6L8L9"/>
<gene>
    <name evidence="1" type="ORF">RFI_40148</name>
</gene>